<evidence type="ECO:0000256" key="1">
    <source>
        <dbReference type="SAM" id="MobiDB-lite"/>
    </source>
</evidence>
<comment type="caution">
    <text evidence="2">The sequence shown here is derived from an EMBL/GenBank/DDBJ whole genome shotgun (WGS) entry which is preliminary data.</text>
</comment>
<reference evidence="2 3" key="1">
    <citation type="submission" date="2018-07" db="EMBL/GenBank/DDBJ databases">
        <title>Genome sequences of Haloplanus salinus JCM 18368T.</title>
        <authorList>
            <person name="Kim Y.B."/>
            <person name="Roh S.W."/>
        </authorList>
    </citation>
    <scope>NUCLEOTIDE SEQUENCE [LARGE SCALE GENOMIC DNA]</scope>
    <source>
        <strain evidence="2 3">JCM 18368</strain>
    </source>
</reference>
<feature type="compositionally biased region" description="Pro residues" evidence="1">
    <location>
        <begin position="54"/>
        <end position="66"/>
    </location>
</feature>
<dbReference type="AlphaFoldDB" id="A0A368NAU2"/>
<dbReference type="Proteomes" id="UP000252189">
    <property type="component" value="Unassembled WGS sequence"/>
</dbReference>
<accession>A0A368NAU2</accession>
<dbReference type="PROSITE" id="PS51257">
    <property type="entry name" value="PROKAR_LIPOPROTEIN"/>
    <property type="match status" value="1"/>
</dbReference>
<evidence type="ECO:0000313" key="2">
    <source>
        <dbReference type="EMBL" id="RCU47682.1"/>
    </source>
</evidence>
<dbReference type="RefSeq" id="WP_114449241.1">
    <property type="nucleotide sequence ID" value="NZ_QPHM01000001.1"/>
</dbReference>
<name>A0A368NAU2_9EURY</name>
<proteinExistence type="predicted"/>
<evidence type="ECO:0000313" key="3">
    <source>
        <dbReference type="Proteomes" id="UP000252189"/>
    </source>
</evidence>
<dbReference type="OrthoDB" id="307967at2157"/>
<gene>
    <name evidence="2" type="ORF">DU504_10445</name>
</gene>
<protein>
    <submittedName>
        <fullName evidence="2">Uncharacterized protein</fullName>
    </submittedName>
</protein>
<organism evidence="2 3">
    <name type="scientific">Haloplanus salinus</name>
    <dbReference type="NCBI Taxonomy" id="1126245"/>
    <lineage>
        <taxon>Archaea</taxon>
        <taxon>Methanobacteriati</taxon>
        <taxon>Methanobacteriota</taxon>
        <taxon>Stenosarchaea group</taxon>
        <taxon>Halobacteria</taxon>
        <taxon>Halobacteriales</taxon>
        <taxon>Haloferacaceae</taxon>
        <taxon>Haloplanus</taxon>
    </lineage>
</organism>
<dbReference type="EMBL" id="QPHM01000001">
    <property type="protein sequence ID" value="RCU47682.1"/>
    <property type="molecule type" value="Genomic_DNA"/>
</dbReference>
<feature type="region of interest" description="Disordered" evidence="1">
    <location>
        <begin position="29"/>
        <end position="76"/>
    </location>
</feature>
<sequence length="190" mass="21113">MGDDRTGRRAILGAGAGLLASLAGCSGLFIEPETTGTPGSGDGGAAPTRTPTRTPTPPARTPPPTATPASLPSEDVEVRNRQLAVRRTELEKFAFVRYQFDVENTGERPIRDVEFRVRVRYEHAEVFRIVATDYPRFRFGRDDDEDDGLDPGDTATVVERVRFERDGRAQESTALDRFDVELSIRRIRHL</sequence>
<keyword evidence="3" id="KW-1185">Reference proteome</keyword>